<sequence length="146" mass="15930">MEIVGGLSGFRQARTKTSIVRGALVHVAEMLCCRSSTGIVNLYDSADIVKNPYPKPVKVLDNLTTSIDSITFTGDSQLLAIASSVKRNAFRLVHVGSRSVYTNFPPRNANLGRVTVADFSPHSGYMAVGDDTSFLSLFRLLHFDSY</sequence>
<dbReference type="InterPro" id="IPR045161">
    <property type="entry name" value="Utp18"/>
</dbReference>
<reference evidence="8" key="1">
    <citation type="submission" date="2016-06" db="UniProtKB">
        <authorList>
            <consortium name="WormBaseParasite"/>
        </authorList>
    </citation>
    <scope>IDENTIFICATION</scope>
</reference>
<gene>
    <name evidence="6" type="ORF">GPUH_LOCUS11499</name>
</gene>
<keyword evidence="2" id="KW-0698">rRNA processing</keyword>
<dbReference type="GO" id="GO:0006364">
    <property type="term" value="P:rRNA processing"/>
    <property type="evidence" value="ECO:0007669"/>
    <property type="project" value="UniProtKB-KW"/>
</dbReference>
<proteinExistence type="predicted"/>
<dbReference type="GO" id="GO:0032040">
    <property type="term" value="C:small-subunit processome"/>
    <property type="evidence" value="ECO:0007669"/>
    <property type="project" value="TreeGrafter"/>
</dbReference>
<evidence type="ECO:0000256" key="2">
    <source>
        <dbReference type="ARBA" id="ARBA00022552"/>
    </source>
</evidence>
<dbReference type="Gene3D" id="2.130.10.10">
    <property type="entry name" value="YVTN repeat-like/Quinoprotein amine dehydrogenase"/>
    <property type="match status" value="1"/>
</dbReference>
<comment type="subcellular location">
    <subcellularLocation>
        <location evidence="1">Nucleus</location>
        <location evidence="1">Nucleolus</location>
    </subcellularLocation>
</comment>
<dbReference type="Proteomes" id="UP000271098">
    <property type="component" value="Unassembled WGS sequence"/>
</dbReference>
<keyword evidence="3" id="KW-0853">WD repeat</keyword>
<evidence type="ECO:0000256" key="1">
    <source>
        <dbReference type="ARBA" id="ARBA00004604"/>
    </source>
</evidence>
<dbReference type="InterPro" id="IPR036322">
    <property type="entry name" value="WD40_repeat_dom_sf"/>
</dbReference>
<keyword evidence="5" id="KW-0539">Nucleus</keyword>
<organism evidence="8">
    <name type="scientific">Gongylonema pulchrum</name>
    <dbReference type="NCBI Taxonomy" id="637853"/>
    <lineage>
        <taxon>Eukaryota</taxon>
        <taxon>Metazoa</taxon>
        <taxon>Ecdysozoa</taxon>
        <taxon>Nematoda</taxon>
        <taxon>Chromadorea</taxon>
        <taxon>Rhabditida</taxon>
        <taxon>Spirurina</taxon>
        <taxon>Spiruromorpha</taxon>
        <taxon>Spiruroidea</taxon>
        <taxon>Gongylonematidae</taxon>
        <taxon>Gongylonema</taxon>
    </lineage>
</organism>
<keyword evidence="4" id="KW-0677">Repeat</keyword>
<dbReference type="InterPro" id="IPR015943">
    <property type="entry name" value="WD40/YVTN_repeat-like_dom_sf"/>
</dbReference>
<accession>A0A183DS08</accession>
<evidence type="ECO:0000313" key="8">
    <source>
        <dbReference type="WBParaSite" id="GPUH_0001151301-mRNA-1"/>
    </source>
</evidence>
<dbReference type="PANTHER" id="PTHR18359">
    <property type="entry name" value="WD-REPEAT PROTEIN-RELATED"/>
    <property type="match status" value="1"/>
</dbReference>
<dbReference type="OrthoDB" id="1935146at2759"/>
<evidence type="ECO:0000313" key="6">
    <source>
        <dbReference type="EMBL" id="VDN18856.1"/>
    </source>
</evidence>
<dbReference type="SUPFAM" id="SSF50978">
    <property type="entry name" value="WD40 repeat-like"/>
    <property type="match status" value="1"/>
</dbReference>
<evidence type="ECO:0000256" key="5">
    <source>
        <dbReference type="ARBA" id="ARBA00023242"/>
    </source>
</evidence>
<dbReference type="EMBL" id="UYRT01078598">
    <property type="protein sequence ID" value="VDN18856.1"/>
    <property type="molecule type" value="Genomic_DNA"/>
</dbReference>
<dbReference type="WBParaSite" id="GPUH_0001151301-mRNA-1">
    <property type="protein sequence ID" value="GPUH_0001151301-mRNA-1"/>
    <property type="gene ID" value="GPUH_0001151301"/>
</dbReference>
<evidence type="ECO:0000256" key="4">
    <source>
        <dbReference type="ARBA" id="ARBA00022737"/>
    </source>
</evidence>
<dbReference type="AlphaFoldDB" id="A0A183DS08"/>
<dbReference type="PANTHER" id="PTHR18359:SF0">
    <property type="entry name" value="U3 SMALL NUCLEOLAR RNA-ASSOCIATED PROTEIN 18 HOMOLOG"/>
    <property type="match status" value="1"/>
</dbReference>
<protein>
    <submittedName>
        <fullName evidence="8">WD_REPEATS_REGION domain-containing protein</fullName>
    </submittedName>
</protein>
<dbReference type="GO" id="GO:0034388">
    <property type="term" value="C:Pwp2p-containing subcomplex of 90S preribosome"/>
    <property type="evidence" value="ECO:0007669"/>
    <property type="project" value="TreeGrafter"/>
</dbReference>
<name>A0A183DS08_9BILA</name>
<evidence type="ECO:0000313" key="7">
    <source>
        <dbReference type="Proteomes" id="UP000271098"/>
    </source>
</evidence>
<reference evidence="6 7" key="2">
    <citation type="submission" date="2018-11" db="EMBL/GenBank/DDBJ databases">
        <authorList>
            <consortium name="Pathogen Informatics"/>
        </authorList>
    </citation>
    <scope>NUCLEOTIDE SEQUENCE [LARGE SCALE GENOMIC DNA]</scope>
</reference>
<keyword evidence="7" id="KW-1185">Reference proteome</keyword>
<evidence type="ECO:0000256" key="3">
    <source>
        <dbReference type="ARBA" id="ARBA00022574"/>
    </source>
</evidence>